<dbReference type="GO" id="GO:0001681">
    <property type="term" value="F:sialate O-acetylesterase activity"/>
    <property type="evidence" value="ECO:0007669"/>
    <property type="project" value="InterPro"/>
</dbReference>
<proteinExistence type="predicted"/>
<dbReference type="PANTHER" id="PTHR22901">
    <property type="entry name" value="SIALATE O-ACETYLESTERASE"/>
    <property type="match status" value="1"/>
</dbReference>
<dbReference type="SUPFAM" id="SSF52266">
    <property type="entry name" value="SGNH hydrolase"/>
    <property type="match status" value="1"/>
</dbReference>
<gene>
    <name evidence="3" type="ORF">EZ444_02725</name>
    <name evidence="4" type="ORF">FBD94_04380</name>
</gene>
<comment type="caution">
    <text evidence="3">The sequence shown here is derived from an EMBL/GenBank/DDBJ whole genome shotgun (WGS) entry which is preliminary data.</text>
</comment>
<dbReference type="RefSeq" id="WP_131606975.1">
    <property type="nucleotide sequence ID" value="NZ_SJSM01000001.1"/>
</dbReference>
<dbReference type="AlphaFoldDB" id="A0A4V2MKX8"/>
<evidence type="ECO:0000313" key="3">
    <source>
        <dbReference type="EMBL" id="TCC99606.1"/>
    </source>
</evidence>
<keyword evidence="1" id="KW-0378">Hydrolase</keyword>
<evidence type="ECO:0000256" key="1">
    <source>
        <dbReference type="ARBA" id="ARBA00022801"/>
    </source>
</evidence>
<organism evidence="3 5">
    <name type="scientific">Pedobacter hiemivivus</name>
    <dbReference type="NCBI Taxonomy" id="2530454"/>
    <lineage>
        <taxon>Bacteria</taxon>
        <taxon>Pseudomonadati</taxon>
        <taxon>Bacteroidota</taxon>
        <taxon>Sphingobacteriia</taxon>
        <taxon>Sphingobacteriales</taxon>
        <taxon>Sphingobacteriaceae</taxon>
        <taxon>Pedobacter</taxon>
    </lineage>
</organism>
<dbReference type="PANTHER" id="PTHR22901:SF0">
    <property type="entry name" value="SIALATE O-ACETYLESTERASE"/>
    <property type="match status" value="1"/>
</dbReference>
<dbReference type="EMBL" id="SWDX01000002">
    <property type="protein sequence ID" value="TKC63598.1"/>
    <property type="molecule type" value="Genomic_DNA"/>
</dbReference>
<dbReference type="Proteomes" id="UP000291117">
    <property type="component" value="Unassembled WGS sequence"/>
</dbReference>
<evidence type="ECO:0000259" key="2">
    <source>
        <dbReference type="Pfam" id="PF03629"/>
    </source>
</evidence>
<keyword evidence="5" id="KW-1185">Reference proteome</keyword>
<accession>A0A4V2MKX8</accession>
<accession>A0A4U1GHR4</accession>
<evidence type="ECO:0000313" key="4">
    <source>
        <dbReference type="EMBL" id="TKC63598.1"/>
    </source>
</evidence>
<protein>
    <submittedName>
        <fullName evidence="3">Sialate O-acetylesterase</fullName>
    </submittedName>
</protein>
<reference evidence="4 6" key="2">
    <citation type="submission" date="2019-04" db="EMBL/GenBank/DDBJ databases">
        <title>Pedobacter sp. RP-1-16 sp. nov., isolated from Arctic soil.</title>
        <authorList>
            <person name="Dahal R.H."/>
            <person name="Kim D.-U."/>
        </authorList>
    </citation>
    <scope>NUCLEOTIDE SEQUENCE [LARGE SCALE GENOMIC DNA]</scope>
    <source>
        <strain evidence="4 6">RP-1-16</strain>
    </source>
</reference>
<evidence type="ECO:0000313" key="6">
    <source>
        <dbReference type="Proteomes" id="UP000309594"/>
    </source>
</evidence>
<dbReference type="EMBL" id="SJSM01000001">
    <property type="protein sequence ID" value="TCC99606.1"/>
    <property type="molecule type" value="Genomic_DNA"/>
</dbReference>
<dbReference type="GO" id="GO:0005975">
    <property type="term" value="P:carbohydrate metabolic process"/>
    <property type="evidence" value="ECO:0007669"/>
    <property type="project" value="TreeGrafter"/>
</dbReference>
<feature type="domain" description="Sialate O-acetylesterase" evidence="2">
    <location>
        <begin position="109"/>
        <end position="403"/>
    </location>
</feature>
<sequence>MKMIRLTFFNIIAFVWILTTGQVQAAIVLPQLVGDNMIIQRDIKIPIWGWAAAGEKISVNFKNESYSAVAGADGKWAVTLKESLHGGPYLMTIEGAAEVLKIKNILIGDVWICSGQSNMAFNFNALKSLYPDDAAIRNSYDQEIAASANDNIRQIIVNRNYSAAPQSTVKMTGWKIAGPNTIMSFSSVAYFFAKHLYEKYNVPIGLINASYGGTPAEAWMSADALKKFPQFSKTIRFLKDTAALTSKVILYKERMAAWDSKTDKKENEVRPRAYEAAVLPTVLFNAMINPIISYGIKGVVWYQGENNQLRGYEYRDLFPALINDWRSRWGQGNFPFVYQQLVNFKEVSKVPAEAYWAELREAQLMSLSKQANTAMAVGIDLGIANNIHPPNKKDVGERLALAAMKIAYKETDLVTSGPLYRSMRVDNDKIIISFSNIGQGLAAKGGGALKYFSIAGADKKFVWASAVIKGNQVIVSSEQIPDPVAVRYAWANNPEGCNLTNIEGLPASPFRTDNWPGLSAKTVYVNNDIP</sequence>
<dbReference type="OrthoDB" id="9816001at2"/>
<dbReference type="Pfam" id="PF03629">
    <property type="entry name" value="SASA"/>
    <property type="match status" value="1"/>
</dbReference>
<reference evidence="3 5" key="1">
    <citation type="submission" date="2019-02" db="EMBL/GenBank/DDBJ databases">
        <title>Pedobacter sp. RP-3-8 sp. nov., isolated from Arctic soil.</title>
        <authorList>
            <person name="Dahal R.H."/>
        </authorList>
    </citation>
    <scope>NUCLEOTIDE SEQUENCE [LARGE SCALE GENOMIC DNA]</scope>
    <source>
        <strain evidence="3 5">RP-3-8</strain>
    </source>
</reference>
<dbReference type="InterPro" id="IPR036514">
    <property type="entry name" value="SGNH_hydro_sf"/>
</dbReference>
<dbReference type="InterPro" id="IPR005181">
    <property type="entry name" value="SASA"/>
</dbReference>
<dbReference type="Gene3D" id="3.40.50.1110">
    <property type="entry name" value="SGNH hydrolase"/>
    <property type="match status" value="1"/>
</dbReference>
<dbReference type="Proteomes" id="UP000309594">
    <property type="component" value="Unassembled WGS sequence"/>
</dbReference>
<dbReference type="InterPro" id="IPR039329">
    <property type="entry name" value="SIAE"/>
</dbReference>
<name>A0A4V2MKX8_9SPHI</name>
<evidence type="ECO:0000313" key="5">
    <source>
        <dbReference type="Proteomes" id="UP000291117"/>
    </source>
</evidence>